<name>W1XZW4_9ZZZZ</name>
<protein>
    <submittedName>
        <fullName evidence="1">Cyclic di-GMP phosphodiesterase YhjH</fullName>
    </submittedName>
</protein>
<reference evidence="1" key="1">
    <citation type="submission" date="2013-12" db="EMBL/GenBank/DDBJ databases">
        <title>A Varibaculum cambriense genome reconstructed from a premature infant gut community with otherwise low bacterial novelty that shifts toward anaerobic metabolism during the third week of life.</title>
        <authorList>
            <person name="Brown C.T."/>
            <person name="Sharon I."/>
            <person name="Thomas B.C."/>
            <person name="Castelle C.J."/>
            <person name="Morowitz M.J."/>
            <person name="Banfield J.F."/>
        </authorList>
    </citation>
    <scope>NUCLEOTIDE SEQUENCE</scope>
</reference>
<proteinExistence type="predicted"/>
<dbReference type="EMBL" id="AZMM01009830">
    <property type="protein sequence ID" value="ETJ35843.1"/>
    <property type="molecule type" value="Genomic_DNA"/>
</dbReference>
<gene>
    <name evidence="1" type="ORF">Q604_UNBC09830G0001</name>
</gene>
<sequence length="36" mass="4464">MIRQVIQRISNPEASIESLQERRFWLQCERAYTWQP</sequence>
<comment type="caution">
    <text evidence="1">The sequence shown here is derived from an EMBL/GenBank/DDBJ whole genome shotgun (WGS) entry which is preliminary data.</text>
</comment>
<organism evidence="1">
    <name type="scientific">human gut metagenome</name>
    <dbReference type="NCBI Taxonomy" id="408170"/>
    <lineage>
        <taxon>unclassified sequences</taxon>
        <taxon>metagenomes</taxon>
        <taxon>organismal metagenomes</taxon>
    </lineage>
</organism>
<feature type="non-terminal residue" evidence="1">
    <location>
        <position position="36"/>
    </location>
</feature>
<evidence type="ECO:0000313" key="1">
    <source>
        <dbReference type="EMBL" id="ETJ35843.1"/>
    </source>
</evidence>
<dbReference type="AlphaFoldDB" id="W1XZW4"/>
<accession>W1XZW4</accession>